<accession>A0AA38FU20</accession>
<evidence type="ECO:0000313" key="2">
    <source>
        <dbReference type="Proteomes" id="UP000824469"/>
    </source>
</evidence>
<gene>
    <name evidence="1" type="ORF">KI387_025711</name>
</gene>
<reference evidence="1 2" key="1">
    <citation type="journal article" date="2021" name="Nat. Plants">
        <title>The Taxus genome provides insights into paclitaxel biosynthesis.</title>
        <authorList>
            <person name="Xiong X."/>
            <person name="Gou J."/>
            <person name="Liao Q."/>
            <person name="Li Y."/>
            <person name="Zhou Q."/>
            <person name="Bi G."/>
            <person name="Li C."/>
            <person name="Du R."/>
            <person name="Wang X."/>
            <person name="Sun T."/>
            <person name="Guo L."/>
            <person name="Liang H."/>
            <person name="Lu P."/>
            <person name="Wu Y."/>
            <person name="Zhang Z."/>
            <person name="Ro D.K."/>
            <person name="Shang Y."/>
            <person name="Huang S."/>
            <person name="Yan J."/>
        </authorList>
    </citation>
    <scope>NUCLEOTIDE SEQUENCE [LARGE SCALE GENOMIC DNA]</scope>
    <source>
        <strain evidence="1">Ta-2019</strain>
    </source>
</reference>
<protein>
    <submittedName>
        <fullName evidence="1">Uncharacterized protein</fullName>
    </submittedName>
</protein>
<feature type="non-terminal residue" evidence="1">
    <location>
        <position position="1"/>
    </location>
</feature>
<sequence>YFKLSGSLTVIFLTRFAMSSKAEEEEVSFKALQDLVKPHIDSFNYFTGK</sequence>
<proteinExistence type="predicted"/>
<comment type="caution">
    <text evidence="1">The sequence shown here is derived from an EMBL/GenBank/DDBJ whole genome shotgun (WGS) entry which is preliminary data.</text>
</comment>
<dbReference type="EMBL" id="JAHRHJ020000006">
    <property type="protein sequence ID" value="KAH9310676.1"/>
    <property type="molecule type" value="Genomic_DNA"/>
</dbReference>
<organism evidence="1 2">
    <name type="scientific">Taxus chinensis</name>
    <name type="common">Chinese yew</name>
    <name type="synonym">Taxus wallichiana var. chinensis</name>
    <dbReference type="NCBI Taxonomy" id="29808"/>
    <lineage>
        <taxon>Eukaryota</taxon>
        <taxon>Viridiplantae</taxon>
        <taxon>Streptophyta</taxon>
        <taxon>Embryophyta</taxon>
        <taxon>Tracheophyta</taxon>
        <taxon>Spermatophyta</taxon>
        <taxon>Pinopsida</taxon>
        <taxon>Pinidae</taxon>
        <taxon>Conifers II</taxon>
        <taxon>Cupressales</taxon>
        <taxon>Taxaceae</taxon>
        <taxon>Taxus</taxon>
    </lineage>
</organism>
<dbReference type="AlphaFoldDB" id="A0AA38FU20"/>
<name>A0AA38FU20_TAXCH</name>
<keyword evidence="2" id="KW-1185">Reference proteome</keyword>
<evidence type="ECO:0000313" key="1">
    <source>
        <dbReference type="EMBL" id="KAH9310676.1"/>
    </source>
</evidence>
<feature type="non-terminal residue" evidence="1">
    <location>
        <position position="49"/>
    </location>
</feature>
<dbReference type="Proteomes" id="UP000824469">
    <property type="component" value="Unassembled WGS sequence"/>
</dbReference>